<dbReference type="EMBL" id="JAAKFY010000009">
    <property type="protein sequence ID" value="KAF3852690.1"/>
    <property type="molecule type" value="Genomic_DNA"/>
</dbReference>
<feature type="chain" id="PRO_5029819341" evidence="1">
    <location>
        <begin position="25"/>
        <end position="480"/>
    </location>
</feature>
<keyword evidence="3" id="KW-1185">Reference proteome</keyword>
<gene>
    <name evidence="2" type="ORF">F7725_006045</name>
</gene>
<dbReference type="OrthoDB" id="8940185at2759"/>
<dbReference type="Proteomes" id="UP000518266">
    <property type="component" value="Unassembled WGS sequence"/>
</dbReference>
<protein>
    <submittedName>
        <fullName evidence="2">Uncharacterized protein</fullName>
    </submittedName>
</protein>
<organism evidence="2 3">
    <name type="scientific">Dissostichus mawsoni</name>
    <name type="common">Antarctic cod</name>
    <dbReference type="NCBI Taxonomy" id="36200"/>
    <lineage>
        <taxon>Eukaryota</taxon>
        <taxon>Metazoa</taxon>
        <taxon>Chordata</taxon>
        <taxon>Craniata</taxon>
        <taxon>Vertebrata</taxon>
        <taxon>Euteleostomi</taxon>
        <taxon>Actinopterygii</taxon>
        <taxon>Neopterygii</taxon>
        <taxon>Teleostei</taxon>
        <taxon>Neoteleostei</taxon>
        <taxon>Acanthomorphata</taxon>
        <taxon>Eupercaria</taxon>
        <taxon>Perciformes</taxon>
        <taxon>Notothenioidei</taxon>
        <taxon>Nototheniidae</taxon>
        <taxon>Dissostichus</taxon>
    </lineage>
</organism>
<accession>A0A7J5YTB8</accession>
<evidence type="ECO:0000313" key="2">
    <source>
        <dbReference type="EMBL" id="KAF3852690.1"/>
    </source>
</evidence>
<evidence type="ECO:0000256" key="1">
    <source>
        <dbReference type="SAM" id="SignalP"/>
    </source>
</evidence>
<feature type="signal peptide" evidence="1">
    <location>
        <begin position="1"/>
        <end position="24"/>
    </location>
</feature>
<dbReference type="AlphaFoldDB" id="A0A7J5YTB8"/>
<sequence>MKMAGVCWISVLLAVSLFIGDCATMDLDYVTRIAELIQKSYEYNDMQFSVAVNIPEVPMNTEELEKVILPVNWVTLNEDLNKWIVYIDKNIVVAVPLKQTTNNGKPYKIHAEIRVLVNLDNLANTREGKILFLYSWYSPCDRCTKEGDQRSKQTMESYAFVFNRVYDWMRSSEGSKVIPEPTIINTLRDLRTIIKDNIFRCYKPKNRAFLCVKCFVDASLDADPVAAYGWPVLDICAAGSQSVYWRLCDDGYKWLACVGYLCCWQSVCLLETVRRRWIYVTYLIPNRHFSVAVNIPEDPKNLEELRKVFYNIYLPDVKKVLNQGQVYIGSNAVVAVPQKKVSQNGKTYTDHAEAQVLDNLDNLYNTRQGNILVLYSWLSPCGEKCTNINNRNNILKKILKNVLNKWKSYAFVFHTVFTGPRGGKQATEADIKWTLRKLRQVIVDDNIFRCYNPNNTGFRCVKCFVDASKTADPVAACVKK</sequence>
<dbReference type="InterPro" id="IPR040958">
    <property type="entry name" value="SNAD1"/>
</dbReference>
<keyword evidence="1" id="KW-0732">Signal</keyword>
<dbReference type="Pfam" id="PF18744">
    <property type="entry name" value="SNAD1"/>
    <property type="match status" value="2"/>
</dbReference>
<name>A0A7J5YTB8_DISMA</name>
<proteinExistence type="predicted"/>
<reference evidence="2 3" key="1">
    <citation type="submission" date="2020-03" db="EMBL/GenBank/DDBJ databases">
        <title>Dissostichus mawsoni Genome sequencing and assembly.</title>
        <authorList>
            <person name="Park H."/>
        </authorList>
    </citation>
    <scope>NUCLEOTIDE SEQUENCE [LARGE SCALE GENOMIC DNA]</scope>
    <source>
        <strain evidence="2">DM0001</strain>
        <tissue evidence="2">Muscle</tissue>
    </source>
</reference>
<evidence type="ECO:0000313" key="3">
    <source>
        <dbReference type="Proteomes" id="UP000518266"/>
    </source>
</evidence>
<comment type="caution">
    <text evidence="2">The sequence shown here is derived from an EMBL/GenBank/DDBJ whole genome shotgun (WGS) entry which is preliminary data.</text>
</comment>